<dbReference type="SUPFAM" id="SSF52821">
    <property type="entry name" value="Rhodanese/Cell cycle control phosphatase"/>
    <property type="match status" value="1"/>
</dbReference>
<gene>
    <name evidence="2" type="primary">ibp1</name>
    <name evidence="2" type="ORF">SEPCBS57363_002077</name>
</gene>
<dbReference type="GO" id="GO:0004725">
    <property type="term" value="F:protein tyrosine phosphatase activity"/>
    <property type="evidence" value="ECO:0007669"/>
    <property type="project" value="UniProtKB-EC"/>
</dbReference>
<organism evidence="2 3">
    <name type="scientific">Sporothrix epigloea</name>
    <dbReference type="NCBI Taxonomy" id="1892477"/>
    <lineage>
        <taxon>Eukaryota</taxon>
        <taxon>Fungi</taxon>
        <taxon>Dikarya</taxon>
        <taxon>Ascomycota</taxon>
        <taxon>Pezizomycotina</taxon>
        <taxon>Sordariomycetes</taxon>
        <taxon>Sordariomycetidae</taxon>
        <taxon>Ophiostomatales</taxon>
        <taxon>Ophiostomataceae</taxon>
        <taxon>Sporothrix</taxon>
    </lineage>
</organism>
<feature type="domain" description="Rhodanese" evidence="1">
    <location>
        <begin position="22"/>
        <end position="129"/>
    </location>
</feature>
<protein>
    <submittedName>
        <fullName evidence="2">Cdc25 phosphatase Ibp1</fullName>
        <ecNumber evidence="2">3.1.3.48</ecNumber>
    </submittedName>
</protein>
<dbReference type="Pfam" id="PF00581">
    <property type="entry name" value="Rhodanese"/>
    <property type="match status" value="1"/>
</dbReference>
<keyword evidence="2" id="KW-0378">Hydrolase</keyword>
<comment type="caution">
    <text evidence="2">The sequence shown here is derived from an EMBL/GenBank/DDBJ whole genome shotgun (WGS) entry which is preliminary data.</text>
</comment>
<evidence type="ECO:0000313" key="2">
    <source>
        <dbReference type="EMBL" id="CAK7266416.1"/>
    </source>
</evidence>
<dbReference type="EMBL" id="CAWUOM010000025">
    <property type="protein sequence ID" value="CAK7266416.1"/>
    <property type="molecule type" value="Genomic_DNA"/>
</dbReference>
<dbReference type="InterPro" id="IPR036873">
    <property type="entry name" value="Rhodanese-like_dom_sf"/>
</dbReference>
<sequence length="142" mass="15964">MAPILTVQRMSAPELADRMYHGSASLAVIDVRDSDYIGGHIRGSMHFASASFDVMLPTLLRTLQNVQTVVFHCAQSQQRGPGAAQMYLREVAAQQTRGRSGVFPAVPQTVYVLDGGFVSWQQIYGQDTFLTEGYRRELWRYY</sequence>
<keyword evidence="3" id="KW-1185">Reference proteome</keyword>
<dbReference type="PANTHER" id="PTHR10828">
    <property type="entry name" value="M-PHASE INDUCER PHOSPHATASE DUAL SPECIFICITY PHOSPHATASE CDC25"/>
    <property type="match status" value="1"/>
</dbReference>
<dbReference type="SMART" id="SM00450">
    <property type="entry name" value="RHOD"/>
    <property type="match status" value="1"/>
</dbReference>
<dbReference type="Gene3D" id="3.40.250.10">
    <property type="entry name" value="Rhodanese-like domain"/>
    <property type="match status" value="1"/>
</dbReference>
<dbReference type="PANTHER" id="PTHR10828:SF38">
    <property type="entry name" value="ARSENICAL-RESISTANCE PROTEIN 2-RELATED"/>
    <property type="match status" value="1"/>
</dbReference>
<dbReference type="Proteomes" id="UP001642501">
    <property type="component" value="Unassembled WGS sequence"/>
</dbReference>
<dbReference type="PROSITE" id="PS50206">
    <property type="entry name" value="RHODANESE_3"/>
    <property type="match status" value="1"/>
</dbReference>
<evidence type="ECO:0000313" key="3">
    <source>
        <dbReference type="Proteomes" id="UP001642501"/>
    </source>
</evidence>
<proteinExistence type="predicted"/>
<dbReference type="EC" id="3.1.3.48" evidence="2"/>
<dbReference type="InterPro" id="IPR001763">
    <property type="entry name" value="Rhodanese-like_dom"/>
</dbReference>
<name>A0ABP0DHT8_9PEZI</name>
<accession>A0ABP0DHT8</accession>
<reference evidence="2 3" key="1">
    <citation type="submission" date="2024-01" db="EMBL/GenBank/DDBJ databases">
        <authorList>
            <person name="Allen C."/>
            <person name="Tagirdzhanova G."/>
        </authorList>
    </citation>
    <scope>NUCLEOTIDE SEQUENCE [LARGE SCALE GENOMIC DNA]</scope>
    <source>
        <strain evidence="2 3">CBS 573.63</strain>
    </source>
</reference>
<evidence type="ECO:0000259" key="1">
    <source>
        <dbReference type="PROSITE" id="PS50206"/>
    </source>
</evidence>